<comment type="caution">
    <text evidence="1">The sequence shown here is derived from an EMBL/GenBank/DDBJ whole genome shotgun (WGS) entry which is preliminary data.</text>
</comment>
<evidence type="ECO:0000313" key="1">
    <source>
        <dbReference type="EMBL" id="KAG4303818.1"/>
    </source>
</evidence>
<organism evidence="1 2">
    <name type="scientific">Pneumocystis oryctolagi</name>
    <dbReference type="NCBI Taxonomy" id="42067"/>
    <lineage>
        <taxon>Eukaryota</taxon>
        <taxon>Fungi</taxon>
        <taxon>Dikarya</taxon>
        <taxon>Ascomycota</taxon>
        <taxon>Taphrinomycotina</taxon>
        <taxon>Pneumocystomycetes</taxon>
        <taxon>Pneumocystaceae</taxon>
        <taxon>Pneumocystis</taxon>
    </lineage>
</organism>
<dbReference type="EMBL" id="JABTEG010000021">
    <property type="protein sequence ID" value="KAG4303818.1"/>
    <property type="molecule type" value="Genomic_DNA"/>
</dbReference>
<protein>
    <submittedName>
        <fullName evidence="1">Uncharacterized protein</fullName>
    </submittedName>
</protein>
<reference evidence="1 2" key="1">
    <citation type="journal article" date="2021" name="Commun. Biol.">
        <title>Genomic insights into the host specific adaptation of the Pneumocystis genus.</title>
        <authorList>
            <person name="Cisse O.H."/>
            <person name="Ma L."/>
            <person name="Dekker J.P."/>
            <person name="Khil P.P."/>
            <person name="Youn J.-H."/>
            <person name="Brenchley J.M."/>
            <person name="Blair R."/>
            <person name="Pahar B."/>
            <person name="Chabe M."/>
            <person name="Van Rompay K.K.A."/>
            <person name="Keesler R."/>
            <person name="Sukura A."/>
            <person name="Hirsch V."/>
            <person name="Kutty G."/>
            <person name="Liu Y."/>
            <person name="Peng L."/>
            <person name="Chen J."/>
            <person name="Song J."/>
            <person name="Weissenbacher-Lang C."/>
            <person name="Xu J."/>
            <person name="Upham N.S."/>
            <person name="Stajich J.E."/>
            <person name="Cuomo C.A."/>
            <person name="Cushion M.T."/>
            <person name="Kovacs J.A."/>
        </authorList>
    </citation>
    <scope>NUCLEOTIDE SEQUENCE [LARGE SCALE GENOMIC DNA]</scope>
    <source>
        <strain evidence="1 2">RABM</strain>
    </source>
</reference>
<evidence type="ECO:0000313" key="2">
    <source>
        <dbReference type="Proteomes" id="UP000768646"/>
    </source>
</evidence>
<name>A0ACB7CAA1_9ASCO</name>
<gene>
    <name evidence="1" type="ORF">PORY_002781</name>
</gene>
<dbReference type="Proteomes" id="UP000768646">
    <property type="component" value="Unassembled WGS sequence"/>
</dbReference>
<accession>A0ACB7CAA1</accession>
<sequence length="192" mass="22286">MKATQSSSCQPQSKDALVAAREILGLSEEEELTQIRLRKAYHKCLLQYHPDKLKFSSNSRTVDEIRQAFDLLSHELQGRSLSPVKRLLSQVSAPPSVYETICLDEFVYVAEEDMFYRRCRCGDVYIFEVFGFKSLRLQMYNLKQPFVSGTRIDVLKSCLLLILIVLTGLSKWVLQRNCYWPTINIYSYILKL</sequence>
<proteinExistence type="predicted"/>
<keyword evidence="2" id="KW-1185">Reference proteome</keyword>